<comment type="caution">
    <text evidence="3">The sequence shown here is derived from an EMBL/GenBank/DDBJ whole genome shotgun (WGS) entry which is preliminary data.</text>
</comment>
<dbReference type="Pfam" id="PF13449">
    <property type="entry name" value="Phytase-like"/>
    <property type="match status" value="1"/>
</dbReference>
<evidence type="ECO:0000256" key="1">
    <source>
        <dbReference type="SAM" id="SignalP"/>
    </source>
</evidence>
<protein>
    <recommendedName>
        <fullName evidence="2">Phytase-like domain-containing protein</fullName>
    </recommendedName>
</protein>
<sequence length="346" mass="36168">MKTRKMLLSVLLLFTLSGGCVAVIGAASPGFVTATAVPLHPDRPAKTSIGPLHFLGALDIPGSASTGGEPLGGLSGLWVDPAGRRFVAIGDTGLVAEGGLDHDATGRLTGVHDVRTRPLAVEEGASASKSRVDAEDLTRLPDGGWLVTLERDHRILRYPSGAAGPDGILAAIPLPPQVAAQAPRNSGLEALTRLPDGRLLTMEEGRDDGDRSRRAWVTRPGLADGLPRDPADWGSFTYLAAPRYRPTAVAPLPDGGAVVLERRVSLLGGWSSRLVRLAPAQIQAGAVAEGEELGRLEAPLLNDNFEGIATRPGPDGATLIYLVSDNNFSMLQRTYLVLFALGGPAS</sequence>
<evidence type="ECO:0000313" key="3">
    <source>
        <dbReference type="EMBL" id="MDQ0531466.1"/>
    </source>
</evidence>
<evidence type="ECO:0000313" key="4">
    <source>
        <dbReference type="Proteomes" id="UP001244552"/>
    </source>
</evidence>
<dbReference type="PROSITE" id="PS51257">
    <property type="entry name" value="PROKAR_LIPOPROTEIN"/>
    <property type="match status" value="1"/>
</dbReference>
<accession>A0ABU0MDX5</accession>
<dbReference type="Proteomes" id="UP001244552">
    <property type="component" value="Unassembled WGS sequence"/>
</dbReference>
<dbReference type="RefSeq" id="WP_209977825.1">
    <property type="nucleotide sequence ID" value="NZ_JAGINO010000001.1"/>
</dbReference>
<proteinExistence type="predicted"/>
<keyword evidence="1" id="KW-0732">Signal</keyword>
<dbReference type="InterPro" id="IPR027372">
    <property type="entry name" value="Phytase-like_dom"/>
</dbReference>
<evidence type="ECO:0000259" key="2">
    <source>
        <dbReference type="Pfam" id="PF13449"/>
    </source>
</evidence>
<feature type="domain" description="Phytase-like" evidence="2">
    <location>
        <begin position="70"/>
        <end position="328"/>
    </location>
</feature>
<gene>
    <name evidence="3" type="ORF">QO018_000298</name>
</gene>
<dbReference type="InterPro" id="IPR014567">
    <property type="entry name" value="UCP031900"/>
</dbReference>
<organism evidence="3 4">
    <name type="scientific">Azospirillum picis</name>
    <dbReference type="NCBI Taxonomy" id="488438"/>
    <lineage>
        <taxon>Bacteria</taxon>
        <taxon>Pseudomonadati</taxon>
        <taxon>Pseudomonadota</taxon>
        <taxon>Alphaproteobacteria</taxon>
        <taxon>Rhodospirillales</taxon>
        <taxon>Azospirillaceae</taxon>
        <taxon>Azospirillum</taxon>
    </lineage>
</organism>
<feature type="chain" id="PRO_5045490761" description="Phytase-like domain-containing protein" evidence="1">
    <location>
        <begin position="23"/>
        <end position="346"/>
    </location>
</feature>
<dbReference type="EMBL" id="JAUSVU010000001">
    <property type="protein sequence ID" value="MDQ0531466.1"/>
    <property type="molecule type" value="Genomic_DNA"/>
</dbReference>
<dbReference type="PIRSF" id="PIRSF031900">
    <property type="entry name" value="UCP031900"/>
    <property type="match status" value="1"/>
</dbReference>
<reference evidence="3 4" key="1">
    <citation type="submission" date="2023-07" db="EMBL/GenBank/DDBJ databases">
        <title>Genomic Encyclopedia of Type Strains, Phase IV (KMG-IV): sequencing the most valuable type-strain genomes for metagenomic binning, comparative biology and taxonomic classification.</title>
        <authorList>
            <person name="Goeker M."/>
        </authorList>
    </citation>
    <scope>NUCLEOTIDE SEQUENCE [LARGE SCALE GENOMIC DNA]</scope>
    <source>
        <strain evidence="3 4">DSM 19922</strain>
    </source>
</reference>
<feature type="signal peptide" evidence="1">
    <location>
        <begin position="1"/>
        <end position="22"/>
    </location>
</feature>
<keyword evidence="4" id="KW-1185">Reference proteome</keyword>
<name>A0ABU0MDX5_9PROT</name>
<dbReference type="SUPFAM" id="SSF63829">
    <property type="entry name" value="Calcium-dependent phosphotriesterase"/>
    <property type="match status" value="1"/>
</dbReference>